<feature type="compositionally biased region" description="Polar residues" evidence="2">
    <location>
        <begin position="2894"/>
        <end position="2909"/>
    </location>
</feature>
<feature type="compositionally biased region" description="Basic and acidic residues" evidence="2">
    <location>
        <begin position="1545"/>
        <end position="1569"/>
    </location>
</feature>
<feature type="region of interest" description="Disordered" evidence="2">
    <location>
        <begin position="4773"/>
        <end position="4857"/>
    </location>
</feature>
<feature type="region of interest" description="Disordered" evidence="2">
    <location>
        <begin position="4421"/>
        <end position="4516"/>
    </location>
</feature>
<feature type="compositionally biased region" description="Basic and acidic residues" evidence="2">
    <location>
        <begin position="4060"/>
        <end position="4071"/>
    </location>
</feature>
<feature type="compositionally biased region" description="Basic and acidic residues" evidence="2">
    <location>
        <begin position="2445"/>
        <end position="2456"/>
    </location>
</feature>
<feature type="compositionally biased region" description="Basic and acidic residues" evidence="2">
    <location>
        <begin position="4375"/>
        <end position="4389"/>
    </location>
</feature>
<accession>A0A5N5G4T2</accession>
<feature type="compositionally biased region" description="Basic and acidic residues" evidence="2">
    <location>
        <begin position="389"/>
        <end position="412"/>
    </location>
</feature>
<feature type="compositionally biased region" description="Basic and acidic residues" evidence="2">
    <location>
        <begin position="959"/>
        <end position="976"/>
    </location>
</feature>
<feature type="compositionally biased region" description="Basic and acidic residues" evidence="2">
    <location>
        <begin position="3782"/>
        <end position="3794"/>
    </location>
</feature>
<feature type="region of interest" description="Disordered" evidence="2">
    <location>
        <begin position="2634"/>
        <end position="2687"/>
    </location>
</feature>
<feature type="region of interest" description="Disordered" evidence="2">
    <location>
        <begin position="4528"/>
        <end position="4698"/>
    </location>
</feature>
<feature type="region of interest" description="Disordered" evidence="2">
    <location>
        <begin position="1874"/>
        <end position="1947"/>
    </location>
</feature>
<feature type="region of interest" description="Disordered" evidence="2">
    <location>
        <begin position="5056"/>
        <end position="5173"/>
    </location>
</feature>
<feature type="compositionally biased region" description="Basic and acidic residues" evidence="2">
    <location>
        <begin position="1896"/>
        <end position="1926"/>
    </location>
</feature>
<feature type="compositionally biased region" description="Basic and acidic residues" evidence="2">
    <location>
        <begin position="2176"/>
        <end position="2186"/>
    </location>
</feature>
<feature type="compositionally biased region" description="Basic and acidic residues" evidence="2">
    <location>
        <begin position="1415"/>
        <end position="1439"/>
    </location>
</feature>
<feature type="compositionally biased region" description="Basic and acidic residues" evidence="2">
    <location>
        <begin position="119"/>
        <end position="132"/>
    </location>
</feature>
<evidence type="ECO:0000313" key="3">
    <source>
        <dbReference type="EMBL" id="KAB2610187.1"/>
    </source>
</evidence>
<feature type="compositionally biased region" description="Basic and acidic residues" evidence="2">
    <location>
        <begin position="534"/>
        <end position="544"/>
    </location>
</feature>
<name>A0A5N5G4T2_9ROSA</name>
<feature type="region of interest" description="Disordered" evidence="2">
    <location>
        <begin position="3568"/>
        <end position="3685"/>
    </location>
</feature>
<feature type="region of interest" description="Disordered" evidence="2">
    <location>
        <begin position="1339"/>
        <end position="1471"/>
    </location>
</feature>
<sequence length="5220" mass="577717">MAAEAEVPESVSATAEGEDGYLTTGKFDITVNQFSPVQLKKYEGEECQHPEPVKCFVEGEIAHVEGKNGISECGNPLETLSDSKVDKQEEDARRKGEALDIGEASVVEEEDSDGFSAVEHSKANSTDHKGESETNLYENIQPVTYELARPKLNSEEDEAATSRESSETITTAEDERRVVEQSCEKEGKVEEANTSYDTIEDETPDEQNLPVASSLMQIVTESEIAEVGESTISEPNENVERSEGVLNVSMVKGDEGDQGDGTNPTKDDKDVDTFTTKVAEDDQYSSAVTIKETSAKVTPNDDESSPQTLQKCDSGEELQHSRDVLPEETKTETSRENAEESNCTKEETTIQHTQESLDEEKKEATENTSNLEDDNAREEVLETSGTKQETGEHLVGEIHTESPQDFVDKETNEETSTEYQAIVEAADLSTNTEEKNLEEQAIPELSSPLVVEETATEIPREEETGALILKEEKKEEDAECNEPAEVASMTHETQSETTEDTTEPNKDLSGPISEESNKTFVENISTLAEVSETETEKNIQEKDGLAVSYSDSASGEVSHVVGLKEAETEKEEQKENIDTAPEEKGQATILKDEMASEVEDIGVRAEENCESKEKLEEHIPTAADKGEAFSKEAEAEIEEQINNSDVAAEEKVLRTILTDEKSFDVEDTNVQAEKNVESNENLEENIPTAADEGEIFPKEAEEESKDEIKNADIAHADIDEHGDEIDSSEENLDKQIPAVECETSLKAAEAEYKEQVKSIDIVPEEIATISTTETPLDIEDIGVQAEESLKSKENVEEQIPTVADEGENFLKEAEAENKEQINEETLNSQESSDKEKEEGTEITSTKDNTEREEVLETTSTEQETGEHVVHEIHTVPEPPRDSIDKETNADNSVEYQACTEAADLSTSAAEKNLEEHDSQELSSPLVVQEATNEIPMEEETSATLLEEEEKEGHATCNEPTEKYEAEMEKNIQEKDGNTVSNSESLSGELSHVTALHESETEIERQEKNIDTAAEEKGQATILKENIDTAPEEKGQATILKGETASEVEDIGVQAEEKCESKENLEEHIPTAADKVETFSKEAEAEKEEQINNGDVAAEENVLETILTNEKSFDMEDTNVQAEKNVESNVNLEENISTVADEGETFRKEAEAESKDEIKNDDIPHADIDGHGDEIDSSEESLDKQIPAGESETSLKAAEAEYKELVIHGDIAPEEKGLATIVTDETPLDVEDIEVKTKECVESKENVEEQIPTTADEGEKSTYISHEDIKVQSDENFITQENLENPIPTTSGEQETGLGEAEAEIKEQVKSIDIVPEEIATNSTAETPLDVEDIGVQAEESLKSKENVEEQIPTAADEGEKFLKKAEAENKEQIDEETLNSQESSDKEKEVTEITNTKDDTEREEVIETTSTEQETGEHVVHEIHTVPEPPRDSIDKETNEDNSAEYQACTEAADSSTSAEEKNLEEHAIRELSSPLVVEEATNEILKEEETYTALLEEEEKEGHATCNEPSEEYEAEIEKNIQEKDGSTVSNSESLSGELSHVTALKESETEIEGQDKNIDTAPEEKGKATISADETTSEVEDIDGQLKENLELEEHLEEQFPIAADEGEIILKEAEAENQEQIKNVDIAHEDVDAHAEKTVNSEENIDKQIPPIAHEGETSLKETAVLILKEEKKEEDTECNEPAEVVSMTHETQSETIEDITEPNKDLNAPISGESNKTFVENISTLAEVSETETEKNVQEKNGLAASNSDSVLGEVSYVTGLKEAETEKEEQKENIDTAPEEKGQATILKGETASEVEDIGVQEEENCESKENLEEHIPTAADKVETFSKEAEAEKEEQINNGDVAAEENVLETILTNEKSFDMEDTNVQAEKNVESNVNLEENISTVADEGETFRKEAEAESKDEIKNDDIPHADIDGHGDEIDSSEESLDKQIPAGESETSLKAAEAEYKELVIHGDIAPEEKGLVTIVTDETPLDVEDIEVKTKDCVESKENVEEQIPTTADEGEKSTYISPEDIEVQADEIFITQENLENPILTSGERETGLGEAEAEINEQVKSIDIVPEEMATISTAETPSDVEVIGVQPEESLKSKENVEEQIPTAADEGGKFLKEAEAENKEQIEEENLNSQEQVTEITNTIEDDTEREEVLETTSTEQETGEHVVYEIHTVLKPPRDSIDKEANEDNSAEYQACSEAADLSTSAKEKNLEELAIQEPSSPLVVEEATKEIPKEEETYNTLLEEEEKEGHATCNEPNEEYEAEIEKNIQEKDGNTVSNSESLSGKLSHVTGLKESETEIERQDKNIDTAPEERGQATISADETALEVEDIDVQLKENLESEETLEEQVPIAADEGEIISKEAEAENQEQIKNVDIAHEDVDAQEEKAVNSEENIDKQIPPTAHEVIETTNTLEDDTAREEVLETTSTEQETGEHVVHEIHTVVEPPRDSIDKETNEENSTGYQACTDAADLSTTAEEKNLEEHDIQELSSPLVVEEETNEIPKEEETYATLLEEEKEGHATCNEPTEKYGAEIEKNFQENDGNTVSNSESLSGELSLVTALHESETEIEMKDKNIDTAAEEKGQATILADETASEVEDIDVQLKENLESEENLEEQFPIAADEGEIISKEAEAENKEQIKNVDIAHEDGDAQAEKTVNSEENIDNQIPRIAHEGETSLKEAEAEDKEQVTYADIAPEENGLATILTDETPLEAEDIGVKAEESFESKEKSEEKNPIAADEDETFLKEAEAENKEQIKCSDIAPEDKGLATILTDQKASNIEDIGLQAEETFNSSKNLESKIPSTADEHETSLKEAEAINTEQFKYTDIVPEEKGLANIVMDETSLDVEDIDVKSDEVSESKENVEEQIPTASHERGTFLNEAEAESKEHKYNTDISPEQKSLATVSTDEATLDVEDIDVQVERSFESKEDFEEKIPTEDEMFLKEAEAETKEHIKCSDIAPEEKGLADILTDESSLDVKDIEEKAEESFESNENLEEQIQTAEGEGETRLREAEAESDERVKNDIAPEEKVLETISKDEMALDIDDAYVQLQAEENSDTKEFSDKENPTAADEGEEKIAHGNVVLNDTAGVQILEEAEPKVGVEEESCKSEAQPEKTSTIVEEVFDESKITGRDFNTEEIVEGNVACSTQESIGEDTVNKSQEIETENKNLKEEGSCIESLKEGGGDDLSPEYIREDESETLKDDRKDEVKSRGEILEESQADGVDESITGETTMIAERSEQIVTSLVKYEKGKQGESSSPVSKEEGSNEDTFSTKVAEEGDDDNGAVTVIETSADVNGEEGLPQAVQEYEPVEGHEKLLDLMPEESKTESSSENAEVVTCTEEEIKIQNIQESLDEEKKEEETTPVNDTKENETEVEEVFEIASTEQEMGEQATREIHTVEDNTQEFNDKETTEENLNEYQVSFEAADSSTDIVGKNSDEQASRELSSSPVGEDTSTESSKQEESYVLSLKEEENEATHAPTSEEQTHTDLKGAKAETKEQVKDIEIDHEEKGLATILTDGAALENVDSEEFSENQIPTVADEGEYNIELAGDKAVDESFQVQSLEEAEPKLRVEDESCESEYHPENNTMIVEEPQLPEQVLDEPKSTGGDFSEGQTIESNAAICTPERIQEETVKNSQDSDKETENLTEEGSSIESVKACNTDDPSQEFILDDGSKKFDDNKQDTVKFEGEILKETEIAGVGESTTYETNQIAESSGEISGASPVKYEEGQPGEGSGQDSEKASKDEDVTEDDDNNGAVTVTESSAEVTSKGEEESEQALEKSEPEEEKVPVKISDVADVKEVCDLEDKASFAEKTTEETSLQIEGHAEVSELVPEKLDVEATEEEFKESSEIVPESDSSSIDVVSKDEIVTSQTLDEGISHEQVEIPSSTLLTEAKEIEASQHEHETPTKDKNIEEEHEKEILADENKRDLSAERSEDETPLQKEESKELKASELSLEKLDAGDTEEGIKESVKTISKSDSQSTDAVSKNEIVADQTHLEASYALLPMEEELKTYQDDRETTTQDKITEEEYPKKTEVPADENGGDLVAATLGEETLLKEEPRELKISELAPENLDADETKEEIKKSFENVSKSDSQSSEVVSRDETTAYQTELAGDKAVEESFQVQSLEEAEPKLRVEDESRESEDHPENDNMIVEEPQLLEQVVDEPKSIDGDSCEGQTTKRNAAICTPERIQEGTAKNSQDSDKETENSQEEIIKELEIAGVGESTTYETNQIDETSEEIFDASPLKYEGRPGECSSQDSAKASKEEDVTEDHDSNGAVTVTESNAEVTSKGEEDSAQPLEKYELEEEKVPVKISDVADAKEVCDVEDKSSFAEKTTEETSLQTEGHAEVSELAPEKLDVEATEEEFKEGSEIVRESDSRSIDVVSKDEIATSQTLDEGISQEQVEILSSTLLTEAKEIEASPHEHETPTRDKNIEKEHEQGMPADENAGDLSAVRSEDETPLPKEESEELKPSELALEKLNAGDTEEEIKETFKTISKSDSQSTDAVPKDELVADQTHLEASYASLPKEEELKTYQDDRETTTQDKGVEEEYAKETEVPADENGRDLVAPTLAEETLLQKEEPEELKVSELAPENPDAGETEEEIKESFEKVSKSDSQSSEVVSGDETTAYQTLHEGISNEQLQLPSSTLVPEEKEIKISEREHETTTQDKNKEDGSTEKNEVPADENTRDLFVAVTSEEETFLQKEEPREFKACELAPEKLHAGETEEIKETLETISISNSQCIDTVSKDDIVADQTLVGASYTSLPKEKEHEAGENEVPADENGGDLISARSVEETILPKKEPGELKVSELAPEELNAGETEEEIKKTPERVSKPESPSTDVVSRDEAISEQTLHEGISTEKLQIPSSVLLPEEKKIKASEELGTTFSDKNIEDNSSNLQMQDDENTKAISTAKKTSLIKEEPRELKASDFELHLTQEVPRESSNEEITEDEKLPEESEPDSVREESHHENEAKAEKQGEQTDEHQNKLSEVDEKGISSEKYERQLTFEDLSIKEHDPCFVEDKTIQDGFPEEEKRVEEAAFEFDLKNQEDEINSKSSITEETEIKKDLKNSPIVETSQEVEAKDTKSTNDTCVAPEIKERIQVGTHSPGEKEPTAISKEQKIEEDEEEEHESSDEVKVDEEKGEKEHKTGEPGYDSPIMVEASRDADVNVKVVSHKKSNHILSGIKHSISKVKKAITGKSSHSKTKSEK</sequence>
<keyword evidence="1" id="KW-0175">Coiled coil</keyword>
<feature type="compositionally biased region" description="Basic and acidic residues" evidence="2">
    <location>
        <begin position="994"/>
        <end position="1017"/>
    </location>
</feature>
<feature type="compositionally biased region" description="Basic and acidic residues" evidence="2">
    <location>
        <begin position="706"/>
        <end position="719"/>
    </location>
</feature>
<feature type="compositionally biased region" description="Low complexity" evidence="2">
    <location>
        <begin position="4095"/>
        <end position="4105"/>
    </location>
</feature>
<feature type="compositionally biased region" description="Low complexity" evidence="2">
    <location>
        <begin position="1"/>
        <end position="15"/>
    </location>
</feature>
<feature type="compositionally biased region" description="Polar residues" evidence="2">
    <location>
        <begin position="133"/>
        <end position="142"/>
    </location>
</feature>
<reference evidence="3 4" key="3">
    <citation type="submission" date="2019-11" db="EMBL/GenBank/DDBJ databases">
        <title>A de novo genome assembly of a pear dwarfing rootstock.</title>
        <authorList>
            <person name="Wang F."/>
            <person name="Wang J."/>
            <person name="Li S."/>
            <person name="Zhang Y."/>
            <person name="Fang M."/>
            <person name="Ma L."/>
            <person name="Zhao Y."/>
            <person name="Jiang S."/>
        </authorList>
    </citation>
    <scope>NUCLEOTIDE SEQUENCE [LARGE SCALE GENOMIC DNA]</scope>
    <source>
        <strain evidence="3">S2</strain>
        <tissue evidence="3">Leaf</tissue>
    </source>
</reference>
<keyword evidence="4" id="KW-1185">Reference proteome</keyword>
<feature type="region of interest" description="Disordered" evidence="2">
    <location>
        <begin position="3099"/>
        <end position="3120"/>
    </location>
</feature>
<feature type="compositionally biased region" description="Basic and acidic residues" evidence="2">
    <location>
        <begin position="1143"/>
        <end position="1173"/>
    </location>
</feature>
<feature type="compositionally biased region" description="Low complexity" evidence="2">
    <location>
        <begin position="3855"/>
        <end position="3867"/>
    </location>
</feature>
<feature type="compositionally biased region" description="Basic and acidic residues" evidence="2">
    <location>
        <begin position="4136"/>
        <end position="4155"/>
    </location>
</feature>
<feature type="compositionally biased region" description="Basic and acidic residues" evidence="2">
    <location>
        <begin position="3676"/>
        <end position="3685"/>
    </location>
</feature>
<feature type="compositionally biased region" description="Basic and acidic residues" evidence="2">
    <location>
        <begin position="81"/>
        <end position="98"/>
    </location>
</feature>
<feature type="compositionally biased region" description="Polar residues" evidence="2">
    <location>
        <begin position="3978"/>
        <end position="3991"/>
    </location>
</feature>
<feature type="region of interest" description="Disordered" evidence="2">
    <location>
        <begin position="3325"/>
        <end position="3502"/>
    </location>
</feature>
<feature type="compositionally biased region" description="Polar residues" evidence="2">
    <location>
        <begin position="284"/>
        <end position="297"/>
    </location>
</feature>
<feature type="compositionally biased region" description="Basic and acidic residues" evidence="2">
    <location>
        <begin position="4660"/>
        <end position="4698"/>
    </location>
</feature>
<feature type="region of interest" description="Disordered" evidence="2">
    <location>
        <begin position="3700"/>
        <end position="3794"/>
    </location>
</feature>
<feature type="compositionally biased region" description="Basic and acidic residues" evidence="2">
    <location>
        <begin position="4463"/>
        <end position="4480"/>
    </location>
</feature>
<feature type="compositionally biased region" description="Polar residues" evidence="2">
    <location>
        <begin position="3706"/>
        <end position="3721"/>
    </location>
</feature>
<feature type="compositionally biased region" description="Basic and acidic residues" evidence="2">
    <location>
        <begin position="148"/>
        <end position="166"/>
    </location>
</feature>
<feature type="compositionally biased region" description="Basic and acidic residues" evidence="2">
    <location>
        <begin position="2851"/>
        <end position="2865"/>
    </location>
</feature>
<feature type="compositionally biased region" description="Basic and acidic residues" evidence="2">
    <location>
        <begin position="4802"/>
        <end position="4818"/>
    </location>
</feature>
<feature type="region of interest" description="Disordered" evidence="2">
    <location>
        <begin position="2176"/>
        <end position="2324"/>
    </location>
</feature>
<reference evidence="3 4" key="1">
    <citation type="submission" date="2019-09" db="EMBL/GenBank/DDBJ databases">
        <authorList>
            <person name="Ou C."/>
        </authorList>
    </citation>
    <scope>NUCLEOTIDE SEQUENCE [LARGE SCALE GENOMIC DNA]</scope>
    <source>
        <strain evidence="3">S2</strain>
        <tissue evidence="3">Leaf</tissue>
    </source>
</reference>
<feature type="coiled-coil region" evidence="1">
    <location>
        <begin position="2360"/>
        <end position="2394"/>
    </location>
</feature>
<feature type="compositionally biased region" description="Basic and acidic residues" evidence="2">
    <location>
        <begin position="4207"/>
        <end position="4225"/>
    </location>
</feature>
<feature type="compositionally biased region" description="Polar residues" evidence="2">
    <location>
        <begin position="4231"/>
        <end position="4241"/>
    </location>
</feature>
<feature type="compositionally biased region" description="Basic and acidic residues" evidence="2">
    <location>
        <begin position="3395"/>
        <end position="3415"/>
    </location>
</feature>
<reference evidence="4" key="2">
    <citation type="submission" date="2019-10" db="EMBL/GenBank/DDBJ databases">
        <title>A de novo genome assembly of a pear dwarfing rootstock.</title>
        <authorList>
            <person name="Wang F."/>
            <person name="Wang J."/>
            <person name="Li S."/>
            <person name="Zhang Y."/>
            <person name="Fang M."/>
            <person name="Ma L."/>
            <person name="Zhao Y."/>
            <person name="Jiang S."/>
        </authorList>
    </citation>
    <scope>NUCLEOTIDE SEQUENCE [LARGE SCALE GENOMIC DNA]</scope>
</reference>
<feature type="compositionally biased region" description="Basic and acidic residues" evidence="2">
    <location>
        <begin position="1517"/>
        <end position="1527"/>
    </location>
</feature>
<feature type="compositionally biased region" description="Basic and acidic residues" evidence="2">
    <location>
        <begin position="4834"/>
        <end position="4844"/>
    </location>
</feature>
<feature type="compositionally biased region" description="Basic and acidic residues" evidence="2">
    <location>
        <begin position="1383"/>
        <end position="1405"/>
    </location>
</feature>
<feature type="compositionally biased region" description="Acidic residues" evidence="2">
    <location>
        <begin position="720"/>
        <end position="730"/>
    </location>
</feature>
<feature type="region of interest" description="Disordered" evidence="2">
    <location>
        <begin position="1994"/>
        <end position="2014"/>
    </location>
</feature>
<feature type="region of interest" description="Disordered" evidence="2">
    <location>
        <begin position="904"/>
        <end position="1035"/>
    </location>
</feature>
<feature type="compositionally biased region" description="Basic and acidic residues" evidence="2">
    <location>
        <begin position="4019"/>
        <end position="4042"/>
    </location>
</feature>
<feature type="compositionally biased region" description="Basic and acidic residues" evidence="2">
    <location>
        <begin position="1024"/>
        <end position="1034"/>
    </location>
</feature>
<feature type="compositionally biased region" description="Polar residues" evidence="2">
    <location>
        <begin position="1874"/>
        <end position="1890"/>
    </location>
</feature>
<feature type="compositionally biased region" description="Basic and acidic residues" evidence="2">
    <location>
        <begin position="313"/>
        <end position="349"/>
    </location>
</feature>
<feature type="region of interest" description="Disordered" evidence="2">
    <location>
        <begin position="227"/>
        <end position="416"/>
    </location>
</feature>
<feature type="compositionally biased region" description="Basic and acidic residues" evidence="2">
    <location>
        <begin position="173"/>
        <end position="191"/>
    </location>
</feature>
<evidence type="ECO:0000256" key="1">
    <source>
        <dbReference type="SAM" id="Coils"/>
    </source>
</evidence>
<feature type="compositionally biased region" description="Basic and acidic residues" evidence="2">
    <location>
        <begin position="2264"/>
        <end position="2274"/>
    </location>
</feature>
<feature type="region of interest" description="Disordered" evidence="2">
    <location>
        <begin position="2074"/>
        <end position="2163"/>
    </location>
</feature>
<feature type="region of interest" description="Disordered" evidence="2">
    <location>
        <begin position="788"/>
        <end position="889"/>
    </location>
</feature>
<gene>
    <name evidence="3" type="ORF">D8674_018219</name>
</gene>
<feature type="region of interest" description="Disordered" evidence="2">
    <location>
        <begin position="1641"/>
        <end position="1661"/>
    </location>
</feature>
<feature type="region of interest" description="Disordered" evidence="2">
    <location>
        <begin position="1496"/>
        <end position="1581"/>
    </location>
</feature>
<feature type="compositionally biased region" description="Acidic residues" evidence="2">
    <location>
        <begin position="2984"/>
        <end position="2997"/>
    </location>
</feature>
<feature type="compositionally biased region" description="Basic and acidic residues" evidence="2">
    <location>
        <begin position="4928"/>
        <end position="4954"/>
    </location>
</feature>
<feature type="region of interest" description="Disordered" evidence="2">
    <location>
        <begin position="667"/>
        <end position="735"/>
    </location>
</feature>
<protein>
    <submittedName>
        <fullName evidence="3">Centromere-associated protein E-like</fullName>
    </submittedName>
</protein>
<feature type="compositionally biased region" description="Basic and acidic residues" evidence="2">
    <location>
        <begin position="3831"/>
        <end position="3843"/>
    </location>
</feature>
<feature type="compositionally biased region" description="Acidic residues" evidence="2">
    <location>
        <begin position="3218"/>
        <end position="3227"/>
    </location>
</feature>
<feature type="compositionally biased region" description="Basic and acidic residues" evidence="2">
    <location>
        <begin position="562"/>
        <end position="594"/>
    </location>
</feature>
<feature type="compositionally biased region" description="Basic and acidic residues" evidence="2">
    <location>
        <begin position="3099"/>
        <end position="3115"/>
    </location>
</feature>
<feature type="compositionally biased region" description="Basic and acidic residues" evidence="2">
    <location>
        <begin position="4422"/>
        <end position="4448"/>
    </location>
</feature>
<dbReference type="EMBL" id="SMOL01000487">
    <property type="protein sequence ID" value="KAB2610187.1"/>
    <property type="molecule type" value="Genomic_DNA"/>
</dbReference>
<feature type="compositionally biased region" description="Basic and acidic residues" evidence="2">
    <location>
        <begin position="3358"/>
        <end position="3375"/>
    </location>
</feature>
<feature type="compositionally biased region" description="Acidic residues" evidence="2">
    <location>
        <begin position="935"/>
        <end position="949"/>
    </location>
</feature>
<proteinExistence type="predicted"/>
<feature type="compositionally biased region" description="Basic and acidic residues" evidence="2">
    <location>
        <begin position="1357"/>
        <end position="1372"/>
    </location>
</feature>
<feature type="compositionally biased region" description="Basic and acidic residues" evidence="2">
    <location>
        <begin position="2109"/>
        <end position="2124"/>
    </location>
</feature>
<feature type="compositionally biased region" description="Acidic residues" evidence="2">
    <location>
        <begin position="5133"/>
        <end position="5143"/>
    </location>
</feature>
<feature type="compositionally biased region" description="Basic and acidic residues" evidence="2">
    <location>
        <begin position="4335"/>
        <end position="4345"/>
    </location>
</feature>
<dbReference type="Proteomes" id="UP000327157">
    <property type="component" value="Chromosome 17"/>
</dbReference>
<feature type="compositionally biased region" description="Basic and acidic residues" evidence="2">
    <location>
        <begin position="2634"/>
        <end position="2654"/>
    </location>
</feature>
<feature type="compositionally biased region" description="Basic and acidic residues" evidence="2">
    <location>
        <begin position="3898"/>
        <end position="3939"/>
    </location>
</feature>
<feature type="compositionally biased region" description="Acidic residues" evidence="2">
    <location>
        <begin position="2143"/>
        <end position="2153"/>
    </location>
</feature>
<feature type="compositionally biased region" description="Basic and acidic residues" evidence="2">
    <location>
        <begin position="3570"/>
        <end position="3587"/>
    </location>
</feature>
<feature type="compositionally biased region" description="Basic and acidic residues" evidence="2">
    <location>
        <begin position="4961"/>
        <end position="5008"/>
    </location>
</feature>
<dbReference type="OrthoDB" id="1166549at2759"/>
<feature type="compositionally biased region" description="Basic and acidic residues" evidence="2">
    <location>
        <begin position="808"/>
        <end position="821"/>
    </location>
</feature>
<feature type="compositionally biased region" description="Basic and acidic residues" evidence="2">
    <location>
        <begin position="4535"/>
        <end position="4573"/>
    </location>
</feature>
<feature type="region of interest" description="Disordered" evidence="2">
    <location>
        <begin position="3168"/>
        <end position="3287"/>
    </location>
</feature>
<feature type="compositionally biased region" description="Basic and acidic residues" evidence="2">
    <location>
        <begin position="3631"/>
        <end position="3648"/>
    </location>
</feature>
<evidence type="ECO:0000313" key="4">
    <source>
        <dbReference type="Proteomes" id="UP000327157"/>
    </source>
</evidence>
<feature type="region of interest" description="Disordered" evidence="2">
    <location>
        <begin position="1241"/>
        <end position="1263"/>
    </location>
</feature>
<feature type="compositionally biased region" description="Basic and acidic residues" evidence="2">
    <location>
        <begin position="1459"/>
        <end position="1470"/>
    </location>
</feature>
<feature type="region of interest" description="Disordered" evidence="2">
    <location>
        <begin position="4335"/>
        <end position="4389"/>
    </location>
</feature>
<feature type="region of interest" description="Disordered" evidence="2">
    <location>
        <begin position="4019"/>
        <end position="4315"/>
    </location>
</feature>
<feature type="region of interest" description="Disordered" evidence="2">
    <location>
        <begin position="433"/>
        <end position="597"/>
    </location>
</feature>
<feature type="compositionally biased region" description="Basic and acidic residues" evidence="2">
    <location>
        <begin position="2227"/>
        <end position="2237"/>
    </location>
</feature>
<feature type="compositionally biased region" description="Basic and acidic residues" evidence="2">
    <location>
        <begin position="458"/>
        <end position="476"/>
    </location>
</feature>
<feature type="region of interest" description="Disordered" evidence="2">
    <location>
        <begin position="2851"/>
        <end position="2909"/>
    </location>
</feature>
<feature type="compositionally biased region" description="Basic and acidic residues" evidence="2">
    <location>
        <begin position="3194"/>
        <end position="3217"/>
    </location>
</feature>
<feature type="compositionally biased region" description="Acidic residues" evidence="2">
    <location>
        <begin position="1798"/>
        <end position="1810"/>
    </location>
</feature>
<feature type="compositionally biased region" description="Basic and acidic residues" evidence="2">
    <location>
        <begin position="5119"/>
        <end position="5132"/>
    </location>
</feature>
<comment type="caution">
    <text evidence="3">The sequence shown here is derived from an EMBL/GenBank/DDBJ whole genome shotgun (WGS) entry which is preliminary data.</text>
</comment>
<feature type="compositionally biased region" description="Polar residues" evidence="2">
    <location>
        <begin position="2275"/>
        <end position="2285"/>
    </location>
</feature>
<feature type="region of interest" description="Disordered" evidence="2">
    <location>
        <begin position="2482"/>
        <end position="2503"/>
    </location>
</feature>
<feature type="compositionally biased region" description="Low complexity" evidence="2">
    <location>
        <begin position="4623"/>
        <end position="4635"/>
    </location>
</feature>
<feature type="compositionally biased region" description="Polar residues" evidence="2">
    <location>
        <begin position="4647"/>
        <end position="4658"/>
    </location>
</feature>
<feature type="compositionally biased region" description="Polar residues" evidence="2">
    <location>
        <begin position="518"/>
        <end position="528"/>
    </location>
</feature>
<feature type="region of interest" description="Disordered" evidence="2">
    <location>
        <begin position="3831"/>
        <end position="3999"/>
    </location>
</feature>
<feature type="region of interest" description="Disordered" evidence="2">
    <location>
        <begin position="2984"/>
        <end position="3021"/>
    </location>
</feature>
<feature type="compositionally biased region" description="Basic and acidic residues" evidence="2">
    <location>
        <begin position="5144"/>
        <end position="5161"/>
    </location>
</feature>
<feature type="compositionally biased region" description="Basic and acidic residues" evidence="2">
    <location>
        <begin position="3007"/>
        <end position="3021"/>
    </location>
</feature>
<feature type="compositionally biased region" description="Basic and acidic residues" evidence="2">
    <location>
        <begin position="3168"/>
        <end position="3186"/>
    </location>
</feature>
<evidence type="ECO:0000256" key="2">
    <source>
        <dbReference type="SAM" id="MobiDB-lite"/>
    </source>
</evidence>
<organism evidence="3 4">
    <name type="scientific">Pyrus ussuriensis x Pyrus communis</name>
    <dbReference type="NCBI Taxonomy" id="2448454"/>
    <lineage>
        <taxon>Eukaryota</taxon>
        <taxon>Viridiplantae</taxon>
        <taxon>Streptophyta</taxon>
        <taxon>Embryophyta</taxon>
        <taxon>Tracheophyta</taxon>
        <taxon>Spermatophyta</taxon>
        <taxon>Magnoliopsida</taxon>
        <taxon>eudicotyledons</taxon>
        <taxon>Gunneridae</taxon>
        <taxon>Pentapetalae</taxon>
        <taxon>rosids</taxon>
        <taxon>fabids</taxon>
        <taxon>Rosales</taxon>
        <taxon>Rosaceae</taxon>
        <taxon>Amygdaloideae</taxon>
        <taxon>Maleae</taxon>
        <taxon>Pyrus</taxon>
    </lineage>
</organism>
<feature type="compositionally biased region" description="Basic and acidic residues" evidence="2">
    <location>
        <begin position="4269"/>
        <end position="4282"/>
    </location>
</feature>
<feature type="region of interest" description="Disordered" evidence="2">
    <location>
        <begin position="1139"/>
        <end position="1196"/>
    </location>
</feature>
<feature type="region of interest" description="Disordered" evidence="2">
    <location>
        <begin position="4889"/>
        <end position="5008"/>
    </location>
</feature>
<feature type="compositionally biased region" description="Basic and acidic residues" evidence="2">
    <location>
        <begin position="3058"/>
        <end position="3068"/>
    </location>
</feature>
<feature type="compositionally biased region" description="Basic and acidic residues" evidence="2">
    <location>
        <begin position="3487"/>
        <end position="3502"/>
    </location>
</feature>
<feature type="compositionally biased region" description="Basic and acidic residues" evidence="2">
    <location>
        <begin position="4353"/>
        <end position="4367"/>
    </location>
</feature>
<feature type="compositionally biased region" description="Polar residues" evidence="2">
    <location>
        <begin position="4893"/>
        <end position="4911"/>
    </location>
</feature>
<feature type="compositionally biased region" description="Polar residues" evidence="2">
    <location>
        <begin position="977"/>
        <end position="987"/>
    </location>
</feature>
<feature type="compositionally biased region" description="Basic and acidic residues" evidence="2">
    <location>
        <begin position="2671"/>
        <end position="2682"/>
    </location>
</feature>
<feature type="region of interest" description="Disordered" evidence="2">
    <location>
        <begin position="2445"/>
        <end position="2465"/>
    </location>
</feature>
<feature type="compositionally biased region" description="Polar residues" evidence="2">
    <location>
        <begin position="1528"/>
        <end position="1538"/>
    </location>
</feature>
<feature type="coiled-coil region" evidence="1">
    <location>
        <begin position="1606"/>
        <end position="1633"/>
    </location>
</feature>
<feature type="region of interest" description="Disordered" evidence="2">
    <location>
        <begin position="3055"/>
        <end position="3076"/>
    </location>
</feature>
<feature type="region of interest" description="Disordered" evidence="2">
    <location>
        <begin position="1765"/>
        <end position="1817"/>
    </location>
</feature>
<feature type="compositionally biased region" description="Basic and acidic residues" evidence="2">
    <location>
        <begin position="4585"/>
        <end position="4596"/>
    </location>
</feature>
<feature type="region of interest" description="Disordered" evidence="2">
    <location>
        <begin position="67"/>
        <end position="211"/>
    </location>
</feature>
<feature type="compositionally biased region" description="Basic and acidic residues" evidence="2">
    <location>
        <begin position="3945"/>
        <end position="3977"/>
    </location>
</feature>
<feature type="region of interest" description="Disordered" evidence="2">
    <location>
        <begin position="1733"/>
        <end position="1752"/>
    </location>
</feature>
<feature type="compositionally biased region" description="Basic and acidic residues" evidence="2">
    <location>
        <begin position="2292"/>
        <end position="2315"/>
    </location>
</feature>
<feature type="compositionally biased region" description="Polar residues" evidence="2">
    <location>
        <begin position="4284"/>
        <end position="4295"/>
    </location>
</feature>
<feature type="region of interest" description="Disordered" evidence="2">
    <location>
        <begin position="1"/>
        <end position="21"/>
    </location>
</feature>
<feature type="compositionally biased region" description="Basic and acidic residues" evidence="2">
    <location>
        <begin position="864"/>
        <end position="888"/>
    </location>
</feature>
<feature type="region of interest" description="Disordered" evidence="2">
    <location>
        <begin position="1674"/>
        <end position="1716"/>
    </location>
</feature>
<feature type="compositionally biased region" description="Polar residues" evidence="2">
    <location>
        <begin position="3760"/>
        <end position="3771"/>
    </location>
</feature>
<feature type="compositionally biased region" description="Basic and acidic residues" evidence="2">
    <location>
        <begin position="1766"/>
        <end position="1787"/>
    </location>
</feature>